<dbReference type="GO" id="GO:0046872">
    <property type="term" value="F:metal ion binding"/>
    <property type="evidence" value="ECO:0007669"/>
    <property type="project" value="UniProtKB-KW"/>
</dbReference>
<organism evidence="5 6">
    <name type="scientific">Umboniibacter marinipuniceus</name>
    <dbReference type="NCBI Taxonomy" id="569599"/>
    <lineage>
        <taxon>Bacteria</taxon>
        <taxon>Pseudomonadati</taxon>
        <taxon>Pseudomonadota</taxon>
        <taxon>Gammaproteobacteria</taxon>
        <taxon>Cellvibrionales</taxon>
        <taxon>Cellvibrionaceae</taxon>
        <taxon>Umboniibacter</taxon>
    </lineage>
</organism>
<dbReference type="RefSeq" id="WP_121876957.1">
    <property type="nucleotide sequence ID" value="NZ_REFJ01000003.1"/>
</dbReference>
<dbReference type="PANTHER" id="PTHR37418:SF2">
    <property type="entry name" value="3-KETO-5-AMINOHEXANOATE CLEAVAGE ENZYME"/>
    <property type="match status" value="1"/>
</dbReference>
<dbReference type="Pfam" id="PF05853">
    <property type="entry name" value="BKACE"/>
    <property type="match status" value="1"/>
</dbReference>
<dbReference type="Gene3D" id="3.20.20.70">
    <property type="entry name" value="Aldolase class I"/>
    <property type="match status" value="1"/>
</dbReference>
<accession>A0A3M0A7L6</accession>
<dbReference type="InterPro" id="IPR008567">
    <property type="entry name" value="BKACE"/>
</dbReference>
<proteinExistence type="predicted"/>
<evidence type="ECO:0000256" key="4">
    <source>
        <dbReference type="ARBA" id="ARBA00022833"/>
    </source>
</evidence>
<dbReference type="PANTHER" id="PTHR37418">
    <property type="entry name" value="3-KETO-5-AMINOHEXANOATE CLEAVAGE ENZYME-RELATED"/>
    <property type="match status" value="1"/>
</dbReference>
<evidence type="ECO:0000313" key="5">
    <source>
        <dbReference type="EMBL" id="RMA80284.1"/>
    </source>
</evidence>
<comment type="cofactor">
    <cofactor evidence="1">
        <name>Zn(2+)</name>
        <dbReference type="ChEBI" id="CHEBI:29105"/>
    </cofactor>
</comment>
<dbReference type="EMBL" id="REFJ01000003">
    <property type="protein sequence ID" value="RMA80284.1"/>
    <property type="molecule type" value="Genomic_DNA"/>
</dbReference>
<keyword evidence="6" id="KW-1185">Reference proteome</keyword>
<keyword evidence="2" id="KW-0808">Transferase</keyword>
<gene>
    <name evidence="5" type="ORF">DFR27_1650</name>
</gene>
<dbReference type="OrthoDB" id="9155960at2"/>
<sequence length="310" mass="33253">MNRSIIITAAITGSGDTADKTPHLPITPAEIARDAIEVAKAGAAIAHIHVRDPQTGAPSRKLALYQEVVERIREADTDVVINLTTGMGGDLYLGPDDNPLELGVETDLVGQIERQAHIETLLPEICSLDCGSFNYPAGNYVYVSTPDMLRLGAKRLLNLDVKPELEVFDLGHIWFAKQMMQEGLLKAPPLFQVCMGVRWGAEASTQNFQTMVANLPAEANWAGFGLGAMEMPMVAQAALLGGNVRVGLEDNLFLSRGQLATNAQLVERARNIVELMGASIQTPAQAREQLGLVKQEAKIKAFSGGAALAS</sequence>
<dbReference type="AlphaFoldDB" id="A0A3M0A7L6"/>
<keyword evidence="3" id="KW-0479">Metal-binding</keyword>
<evidence type="ECO:0000256" key="3">
    <source>
        <dbReference type="ARBA" id="ARBA00022723"/>
    </source>
</evidence>
<evidence type="ECO:0000256" key="2">
    <source>
        <dbReference type="ARBA" id="ARBA00022679"/>
    </source>
</evidence>
<evidence type="ECO:0000313" key="6">
    <source>
        <dbReference type="Proteomes" id="UP000267187"/>
    </source>
</evidence>
<keyword evidence="4" id="KW-0862">Zinc</keyword>
<dbReference type="GO" id="GO:0043720">
    <property type="term" value="F:3-keto-5-aminohexanoate cleavage activity"/>
    <property type="evidence" value="ECO:0007669"/>
    <property type="project" value="InterPro"/>
</dbReference>
<dbReference type="Proteomes" id="UP000267187">
    <property type="component" value="Unassembled WGS sequence"/>
</dbReference>
<name>A0A3M0A7L6_9GAMM</name>
<dbReference type="InterPro" id="IPR013785">
    <property type="entry name" value="Aldolase_TIM"/>
</dbReference>
<evidence type="ECO:0000256" key="1">
    <source>
        <dbReference type="ARBA" id="ARBA00001947"/>
    </source>
</evidence>
<protein>
    <submittedName>
        <fullName evidence="5">Uncharacterized protein (DUF849 family)</fullName>
    </submittedName>
</protein>
<comment type="caution">
    <text evidence="5">The sequence shown here is derived from an EMBL/GenBank/DDBJ whole genome shotgun (WGS) entry which is preliminary data.</text>
</comment>
<reference evidence="5 6" key="1">
    <citation type="submission" date="2018-10" db="EMBL/GenBank/DDBJ databases">
        <title>Genomic Encyclopedia of Type Strains, Phase IV (KMG-IV): sequencing the most valuable type-strain genomes for metagenomic binning, comparative biology and taxonomic classification.</title>
        <authorList>
            <person name="Goeker M."/>
        </authorList>
    </citation>
    <scope>NUCLEOTIDE SEQUENCE [LARGE SCALE GENOMIC DNA]</scope>
    <source>
        <strain evidence="5 6">DSM 25080</strain>
    </source>
</reference>